<protein>
    <submittedName>
        <fullName evidence="1">Uncharacterized protein</fullName>
    </submittedName>
</protein>
<evidence type="ECO:0000313" key="2">
    <source>
        <dbReference type="Proteomes" id="UP000199268"/>
    </source>
</evidence>
<dbReference type="OrthoDB" id="2148301at2"/>
<accession>A0A1C3ZA93</accession>
<name>A0A1C3ZA93_9LACO</name>
<sequence length="246" mass="28451">MDNQVKIIIDKLEKTDISAIKKYVANMSQLIGNSLALTILDPRYKGDYNTLIHEYEQLSKELPGVKIEGFYVSQYLHSDVRDNVNKFTKDYIGDQKMTVEKKADGQRLFKQNGDVRIAIITNKAGHVTAVDFAKPGEKRPHQRVSVNSSGNIQVIRHFDTKTKLPLSDEYVDTELVPQLIVHFDERGLRSDYQLVGWDEPVVYDEVGLYEQWFDQIIAPDDYVINLNRHYDVLFESKHDVKKVFLM</sequence>
<gene>
    <name evidence="1" type="ORF">GA0061074_101389</name>
</gene>
<keyword evidence="2" id="KW-1185">Reference proteome</keyword>
<evidence type="ECO:0000313" key="1">
    <source>
        <dbReference type="EMBL" id="SCB79299.1"/>
    </source>
</evidence>
<dbReference type="AlphaFoldDB" id="A0A1C3ZA93"/>
<dbReference type="STRING" id="1505725.GA0061074_101389"/>
<dbReference type="EMBL" id="FMAO01000001">
    <property type="protein sequence ID" value="SCB79299.1"/>
    <property type="molecule type" value="Genomic_DNA"/>
</dbReference>
<proteinExistence type="predicted"/>
<reference evidence="2" key="1">
    <citation type="submission" date="2016-08" db="EMBL/GenBank/DDBJ databases">
        <authorList>
            <person name="Varghese N."/>
            <person name="Submissions Spin"/>
        </authorList>
    </citation>
    <scope>NUCLEOTIDE SEQUENCE [LARGE SCALE GENOMIC DNA]</scope>
    <source>
        <strain evidence="2">R-53094</strain>
    </source>
</reference>
<organism evidence="1 2">
    <name type="scientific">Weissella bombi</name>
    <dbReference type="NCBI Taxonomy" id="1505725"/>
    <lineage>
        <taxon>Bacteria</taxon>
        <taxon>Bacillati</taxon>
        <taxon>Bacillota</taxon>
        <taxon>Bacilli</taxon>
        <taxon>Lactobacillales</taxon>
        <taxon>Lactobacillaceae</taxon>
        <taxon>Weissella</taxon>
    </lineage>
</organism>
<dbReference type="RefSeq" id="WP_092461413.1">
    <property type="nucleotide sequence ID" value="NZ_BJEE01000002.1"/>
</dbReference>
<dbReference type="Proteomes" id="UP000199268">
    <property type="component" value="Unassembled WGS sequence"/>
</dbReference>